<feature type="transmembrane region" description="Helical" evidence="7">
    <location>
        <begin position="168"/>
        <end position="188"/>
    </location>
</feature>
<dbReference type="EMBL" id="CP066308">
    <property type="protein sequence ID" value="QQE76054.1"/>
    <property type="molecule type" value="Genomic_DNA"/>
</dbReference>
<dbReference type="PANTHER" id="PTHR43414:SF1">
    <property type="entry name" value="PEPTIDE PERMEASE"/>
    <property type="match status" value="1"/>
</dbReference>
<keyword evidence="6 7" id="KW-0472">Membrane</keyword>
<dbReference type="Gene3D" id="1.20.1250.20">
    <property type="entry name" value="MFS general substrate transporter like domains"/>
    <property type="match status" value="2"/>
</dbReference>
<feature type="transmembrane region" description="Helical" evidence="7">
    <location>
        <begin position="347"/>
        <end position="370"/>
    </location>
</feature>
<dbReference type="PROSITE" id="PS50850">
    <property type="entry name" value="MFS"/>
    <property type="match status" value="1"/>
</dbReference>
<dbReference type="InterPro" id="IPR020846">
    <property type="entry name" value="MFS_dom"/>
</dbReference>
<sequence length="419" mass="45909">MLWLHTIISRYDTTIWIRVIGTILTTFAGFMLRPFLAFYLYDRMDGNLLIAAMITSLQPLTSIISSLYAGGLADRYGRKPLMVAALLIESISMAGYIWAESLLAFASLTILNGIGASLFWPAASAQVTDVVPEEKRSEVFALLHTALNLGAAAGPLIGVTLYKINPAIAFGICSAALFIYCLLILWKVPETLPIEKRQNGRPTEDGKTRTAEPKLRIREHQTLLWMTLAAIPVSLLYSQVEIILPQHLRTRFDDFLTVFATLLTINGILVVCCQIAIAKFAERFSPGRVILLAYLLLGCVGFGYGWAPAFWLLVVSEAIFTIGEMLYGPQIQKAISVMAPEEFRGRYFSVFGANWGVTGTLGPSTGAVAFRNIGGAYWFSIIGVLLIIAGLFQYRLVNKATRQAQAASAEPEPISPAVS</sequence>
<organism evidence="9 10">
    <name type="scientific">Brevibacillus composti</name>
    <dbReference type="NCBI Taxonomy" id="2796470"/>
    <lineage>
        <taxon>Bacteria</taxon>
        <taxon>Bacillati</taxon>
        <taxon>Bacillota</taxon>
        <taxon>Bacilli</taxon>
        <taxon>Bacillales</taxon>
        <taxon>Paenibacillaceae</taxon>
        <taxon>Brevibacillus</taxon>
    </lineage>
</organism>
<evidence type="ECO:0000259" key="8">
    <source>
        <dbReference type="PROSITE" id="PS50850"/>
    </source>
</evidence>
<feature type="transmembrane region" description="Helical" evidence="7">
    <location>
        <begin position="289"/>
        <end position="304"/>
    </location>
</feature>
<proteinExistence type="predicted"/>
<feature type="transmembrane region" description="Helical" evidence="7">
    <location>
        <begin position="81"/>
        <end position="99"/>
    </location>
</feature>
<dbReference type="PROSITE" id="PS00216">
    <property type="entry name" value="SUGAR_TRANSPORT_1"/>
    <property type="match status" value="1"/>
</dbReference>
<evidence type="ECO:0000313" key="9">
    <source>
        <dbReference type="EMBL" id="QQE76054.1"/>
    </source>
</evidence>
<keyword evidence="4 7" id="KW-0812">Transmembrane</keyword>
<dbReference type="InterPro" id="IPR011701">
    <property type="entry name" value="MFS"/>
</dbReference>
<feature type="transmembrane region" description="Helical" evidence="7">
    <location>
        <begin position="223"/>
        <end position="244"/>
    </location>
</feature>
<feature type="transmembrane region" description="Helical" evidence="7">
    <location>
        <begin position="256"/>
        <end position="277"/>
    </location>
</feature>
<dbReference type="InterPro" id="IPR005829">
    <property type="entry name" value="Sugar_transporter_CS"/>
</dbReference>
<keyword evidence="5 7" id="KW-1133">Transmembrane helix</keyword>
<name>A0A7T5ENU7_9BACL</name>
<reference evidence="9 10" key="1">
    <citation type="submission" date="2020-12" db="EMBL/GenBank/DDBJ databases">
        <title>strain FJAT-54423T represents a novel species of the genus Brevibacillus.</title>
        <authorList>
            <person name="Tang R."/>
        </authorList>
    </citation>
    <scope>NUCLEOTIDE SEQUENCE [LARGE SCALE GENOMIC DNA]</scope>
    <source>
        <strain evidence="9 10">FJAT-54423</strain>
    </source>
</reference>
<evidence type="ECO:0000256" key="2">
    <source>
        <dbReference type="ARBA" id="ARBA00022448"/>
    </source>
</evidence>
<feature type="transmembrane region" description="Helical" evidence="7">
    <location>
        <begin position="139"/>
        <end position="162"/>
    </location>
</feature>
<keyword evidence="2" id="KW-0813">Transport</keyword>
<feature type="transmembrane region" description="Helical" evidence="7">
    <location>
        <begin position="105"/>
        <end position="127"/>
    </location>
</feature>
<evidence type="ECO:0000256" key="1">
    <source>
        <dbReference type="ARBA" id="ARBA00004651"/>
    </source>
</evidence>
<evidence type="ECO:0000256" key="3">
    <source>
        <dbReference type="ARBA" id="ARBA00022475"/>
    </source>
</evidence>
<dbReference type="Pfam" id="PF07690">
    <property type="entry name" value="MFS_1"/>
    <property type="match status" value="1"/>
</dbReference>
<dbReference type="RefSeq" id="WP_198829563.1">
    <property type="nucleotide sequence ID" value="NZ_CP066308.1"/>
</dbReference>
<feature type="domain" description="Major facilitator superfamily (MFS) profile" evidence="8">
    <location>
        <begin position="1"/>
        <end position="401"/>
    </location>
</feature>
<dbReference type="CDD" id="cd17329">
    <property type="entry name" value="MFS_MdtH_MDR_like"/>
    <property type="match status" value="1"/>
</dbReference>
<evidence type="ECO:0000256" key="6">
    <source>
        <dbReference type="ARBA" id="ARBA00023136"/>
    </source>
</evidence>
<evidence type="ECO:0000256" key="4">
    <source>
        <dbReference type="ARBA" id="ARBA00022692"/>
    </source>
</evidence>
<accession>A0A7T5ENU7</accession>
<evidence type="ECO:0000256" key="5">
    <source>
        <dbReference type="ARBA" id="ARBA00022989"/>
    </source>
</evidence>
<dbReference type="GO" id="GO:0005886">
    <property type="term" value="C:plasma membrane"/>
    <property type="evidence" value="ECO:0007669"/>
    <property type="project" value="UniProtKB-SubCell"/>
</dbReference>
<dbReference type="GO" id="GO:0022857">
    <property type="term" value="F:transmembrane transporter activity"/>
    <property type="evidence" value="ECO:0007669"/>
    <property type="project" value="InterPro"/>
</dbReference>
<dbReference type="KEGG" id="bcop:JD108_09415"/>
<dbReference type="AlphaFoldDB" id="A0A7T5ENU7"/>
<keyword evidence="3" id="KW-1003">Cell membrane</keyword>
<dbReference type="SUPFAM" id="SSF103473">
    <property type="entry name" value="MFS general substrate transporter"/>
    <property type="match status" value="1"/>
</dbReference>
<protein>
    <submittedName>
        <fullName evidence="9">MFS transporter</fullName>
    </submittedName>
</protein>
<dbReference type="PANTHER" id="PTHR43414">
    <property type="entry name" value="MULTIDRUG RESISTANCE PROTEIN MDTG"/>
    <property type="match status" value="1"/>
</dbReference>
<evidence type="ECO:0000256" key="7">
    <source>
        <dbReference type="SAM" id="Phobius"/>
    </source>
</evidence>
<feature type="transmembrane region" description="Helical" evidence="7">
    <location>
        <begin position="376"/>
        <end position="394"/>
    </location>
</feature>
<feature type="transmembrane region" description="Helical" evidence="7">
    <location>
        <begin position="48"/>
        <end position="69"/>
    </location>
</feature>
<comment type="subcellular location">
    <subcellularLocation>
        <location evidence="1">Cell membrane</location>
        <topology evidence="1">Multi-pass membrane protein</topology>
    </subcellularLocation>
</comment>
<evidence type="ECO:0000313" key="10">
    <source>
        <dbReference type="Proteomes" id="UP000595847"/>
    </source>
</evidence>
<dbReference type="Proteomes" id="UP000595847">
    <property type="component" value="Chromosome"/>
</dbReference>
<feature type="transmembrane region" description="Helical" evidence="7">
    <location>
        <begin position="15"/>
        <end position="36"/>
    </location>
</feature>
<gene>
    <name evidence="9" type="ORF">JD108_09415</name>
</gene>
<dbReference type="InterPro" id="IPR036259">
    <property type="entry name" value="MFS_trans_sf"/>
</dbReference>